<accession>A0A1T5NFW6</accession>
<evidence type="ECO:0000313" key="1">
    <source>
        <dbReference type="EMBL" id="SKC99039.1"/>
    </source>
</evidence>
<dbReference type="AlphaFoldDB" id="A0A1T5NFW6"/>
<name>A0A1T5NFW6_9BACT</name>
<keyword evidence="2" id="KW-1185">Reference proteome</keyword>
<organism evidence="1 2">
    <name type="scientific">Chitinophaga ginsengisegetis</name>
    <dbReference type="NCBI Taxonomy" id="393003"/>
    <lineage>
        <taxon>Bacteria</taxon>
        <taxon>Pseudomonadati</taxon>
        <taxon>Bacteroidota</taxon>
        <taxon>Chitinophagia</taxon>
        <taxon>Chitinophagales</taxon>
        <taxon>Chitinophagaceae</taxon>
        <taxon>Chitinophaga</taxon>
    </lineage>
</organism>
<gene>
    <name evidence="1" type="ORF">SAMN05660461_1346</name>
</gene>
<evidence type="ECO:0000313" key="2">
    <source>
        <dbReference type="Proteomes" id="UP000190166"/>
    </source>
</evidence>
<dbReference type="STRING" id="393003.SAMN05660461_1346"/>
<sequence>MSFPGMKVCEAVLPLIANGFPGITFQLTDTQGSGLLGKRINFNPCISTRNK</sequence>
<protein>
    <submittedName>
        <fullName evidence="1">Uncharacterized protein</fullName>
    </submittedName>
</protein>
<dbReference type="EMBL" id="FUZZ01000001">
    <property type="protein sequence ID" value="SKC99039.1"/>
    <property type="molecule type" value="Genomic_DNA"/>
</dbReference>
<proteinExistence type="predicted"/>
<reference evidence="1 2" key="1">
    <citation type="submission" date="2017-02" db="EMBL/GenBank/DDBJ databases">
        <authorList>
            <person name="Peterson S.W."/>
        </authorList>
    </citation>
    <scope>NUCLEOTIDE SEQUENCE [LARGE SCALE GENOMIC DNA]</scope>
    <source>
        <strain evidence="1 2">DSM 18108</strain>
    </source>
</reference>
<dbReference type="Proteomes" id="UP000190166">
    <property type="component" value="Unassembled WGS sequence"/>
</dbReference>